<dbReference type="InterPro" id="IPR002173">
    <property type="entry name" value="Carboh/pur_kinase_PfkB_CS"/>
</dbReference>
<feature type="domain" description="Carbohydrate kinase PfkB" evidence="4">
    <location>
        <begin position="1"/>
        <end position="299"/>
    </location>
</feature>
<dbReference type="GO" id="GO:0016301">
    <property type="term" value="F:kinase activity"/>
    <property type="evidence" value="ECO:0007669"/>
    <property type="project" value="UniProtKB-KW"/>
</dbReference>
<dbReference type="PROSITE" id="PS00584">
    <property type="entry name" value="PFKB_KINASES_2"/>
    <property type="match status" value="1"/>
</dbReference>
<protein>
    <submittedName>
        <fullName evidence="5">Sugar kinase</fullName>
    </submittedName>
</protein>
<gene>
    <name evidence="5" type="ORF">GCM10023322_58330</name>
</gene>
<dbReference type="InterPro" id="IPR011611">
    <property type="entry name" value="PfkB_dom"/>
</dbReference>
<keyword evidence="2" id="KW-0808">Transferase</keyword>
<dbReference type="InterPro" id="IPR052700">
    <property type="entry name" value="Carb_kinase_PfkB-like"/>
</dbReference>
<dbReference type="EMBL" id="BAABJQ010000021">
    <property type="protein sequence ID" value="GAA5194300.1"/>
    <property type="molecule type" value="Genomic_DNA"/>
</dbReference>
<evidence type="ECO:0000256" key="2">
    <source>
        <dbReference type="ARBA" id="ARBA00022679"/>
    </source>
</evidence>
<comment type="caution">
    <text evidence="5">The sequence shown here is derived from an EMBL/GenBank/DDBJ whole genome shotgun (WGS) entry which is preliminary data.</text>
</comment>
<reference evidence="6" key="1">
    <citation type="journal article" date="2019" name="Int. J. Syst. Evol. Microbiol.">
        <title>The Global Catalogue of Microorganisms (GCM) 10K type strain sequencing project: providing services to taxonomists for standard genome sequencing and annotation.</title>
        <authorList>
            <consortium name="The Broad Institute Genomics Platform"/>
            <consortium name="The Broad Institute Genome Sequencing Center for Infectious Disease"/>
            <person name="Wu L."/>
            <person name="Ma J."/>
        </authorList>
    </citation>
    <scope>NUCLEOTIDE SEQUENCE [LARGE SCALE GENOMIC DNA]</scope>
    <source>
        <strain evidence="6">JCM 18304</strain>
    </source>
</reference>
<dbReference type="Gene3D" id="3.40.1190.20">
    <property type="match status" value="1"/>
</dbReference>
<evidence type="ECO:0000313" key="5">
    <source>
        <dbReference type="EMBL" id="GAA5194300.1"/>
    </source>
</evidence>
<sequence>MADLVTLGEAMLVLRGGQPGPLRVGSPFVASVAGAEATVAIGMARLGHSTRWVGRVGADSGGELVLSSLRESSVDVSLARVDPAAPTGLLLRSPRTPALTAVEYYRSGSAGSRIDAADVADCLTPGTRILHLTGITAALSESAAGAVLGAVASARAAGVAVSYDVNHRTRLCSVETAGQRLRAILPDIEVLFCGTDELAVLAAATGSEDDPVSAALGLGVAEVVVKDGPRGAAVVTRDQRQEVPAVPVTQVVDVVGAGDAFVAGYLSARIDGLPPRERLRRGASVAAFCVSCAGDWEGLPRREELPLMELPAETTLR</sequence>
<keyword evidence="3 5" id="KW-0418">Kinase</keyword>
<dbReference type="Proteomes" id="UP001501570">
    <property type="component" value="Unassembled WGS sequence"/>
</dbReference>
<dbReference type="PANTHER" id="PTHR43320:SF2">
    <property type="entry name" value="2-DEHYDRO-3-DEOXYGLUCONOKINASE_2-DEHYDRO-3-DEOXYGALACTONOKINASE"/>
    <property type="match status" value="1"/>
</dbReference>
<evidence type="ECO:0000259" key="4">
    <source>
        <dbReference type="Pfam" id="PF00294"/>
    </source>
</evidence>
<evidence type="ECO:0000256" key="3">
    <source>
        <dbReference type="ARBA" id="ARBA00022777"/>
    </source>
</evidence>
<comment type="similarity">
    <text evidence="1">Belongs to the carbohydrate kinase PfkB family.</text>
</comment>
<name>A0ABP9SG12_9ACTN</name>
<dbReference type="PANTHER" id="PTHR43320">
    <property type="entry name" value="SUGAR KINASE"/>
    <property type="match status" value="1"/>
</dbReference>
<proteinExistence type="inferred from homology"/>
<evidence type="ECO:0000313" key="6">
    <source>
        <dbReference type="Proteomes" id="UP001501570"/>
    </source>
</evidence>
<dbReference type="RefSeq" id="WP_345634982.1">
    <property type="nucleotide sequence ID" value="NZ_BAABJQ010000021.1"/>
</dbReference>
<evidence type="ECO:0000256" key="1">
    <source>
        <dbReference type="ARBA" id="ARBA00010688"/>
    </source>
</evidence>
<dbReference type="SUPFAM" id="SSF53613">
    <property type="entry name" value="Ribokinase-like"/>
    <property type="match status" value="1"/>
</dbReference>
<keyword evidence="6" id="KW-1185">Reference proteome</keyword>
<dbReference type="CDD" id="cd01166">
    <property type="entry name" value="KdgK"/>
    <property type="match status" value="1"/>
</dbReference>
<organism evidence="5 6">
    <name type="scientific">Rugosimonospora acidiphila</name>
    <dbReference type="NCBI Taxonomy" id="556531"/>
    <lineage>
        <taxon>Bacteria</taxon>
        <taxon>Bacillati</taxon>
        <taxon>Actinomycetota</taxon>
        <taxon>Actinomycetes</taxon>
        <taxon>Micromonosporales</taxon>
        <taxon>Micromonosporaceae</taxon>
        <taxon>Rugosimonospora</taxon>
    </lineage>
</organism>
<accession>A0ABP9SG12</accession>
<dbReference type="Pfam" id="PF00294">
    <property type="entry name" value="PfkB"/>
    <property type="match status" value="1"/>
</dbReference>
<dbReference type="InterPro" id="IPR029056">
    <property type="entry name" value="Ribokinase-like"/>
</dbReference>